<evidence type="ECO:0000313" key="4">
    <source>
        <dbReference type="Proteomes" id="UP000537131"/>
    </source>
</evidence>
<evidence type="ECO:0000259" key="2">
    <source>
        <dbReference type="Pfam" id="PF02698"/>
    </source>
</evidence>
<reference evidence="3 4" key="2">
    <citation type="submission" date="2020-06" db="EMBL/GenBank/DDBJ databases">
        <title>Complete Genome Sequence of Clostridium muelleri sp. nov. P21T, an Acid-Alcohol Producing Acetogen Isolated from Old Hay.</title>
        <authorList>
            <person name="Duncan K.E."/>
            <person name="Tanner R.S."/>
        </authorList>
    </citation>
    <scope>NUCLEOTIDE SEQUENCE [LARGE SCALE GENOMIC DNA]</scope>
    <source>
        <strain evidence="3 4">P21</strain>
    </source>
</reference>
<dbReference type="PANTHER" id="PTHR30336:SF4">
    <property type="entry name" value="ENVELOPE BIOGENESIS FACTOR ELYC"/>
    <property type="match status" value="1"/>
</dbReference>
<proteinExistence type="predicted"/>
<evidence type="ECO:0000256" key="1">
    <source>
        <dbReference type="SAM" id="Phobius"/>
    </source>
</evidence>
<dbReference type="InterPro" id="IPR014729">
    <property type="entry name" value="Rossmann-like_a/b/a_fold"/>
</dbReference>
<feature type="transmembrane region" description="Helical" evidence="1">
    <location>
        <begin position="7"/>
        <end position="30"/>
    </location>
</feature>
<evidence type="ECO:0000313" key="3">
    <source>
        <dbReference type="EMBL" id="NMM64187.1"/>
    </source>
</evidence>
<dbReference type="GO" id="GO:0000270">
    <property type="term" value="P:peptidoglycan metabolic process"/>
    <property type="evidence" value="ECO:0007669"/>
    <property type="project" value="TreeGrafter"/>
</dbReference>
<dbReference type="GO" id="GO:0043164">
    <property type="term" value="P:Gram-negative-bacterium-type cell wall biogenesis"/>
    <property type="evidence" value="ECO:0007669"/>
    <property type="project" value="TreeGrafter"/>
</dbReference>
<dbReference type="AlphaFoldDB" id="A0A7Y0HPY5"/>
<keyword evidence="1" id="KW-1133">Transmembrane helix</keyword>
<accession>A0A7Y0HPY5</accession>
<dbReference type="Gene3D" id="3.40.50.620">
    <property type="entry name" value="HUPs"/>
    <property type="match status" value="1"/>
</dbReference>
<dbReference type="CDD" id="cd06259">
    <property type="entry name" value="YdcF-like"/>
    <property type="match status" value="1"/>
</dbReference>
<dbReference type="EMBL" id="JABBNI010000036">
    <property type="protein sequence ID" value="NMM64187.1"/>
    <property type="molecule type" value="Genomic_DNA"/>
</dbReference>
<dbReference type="RefSeq" id="WP_169298788.1">
    <property type="nucleotide sequence ID" value="NZ_JABBNI010000036.1"/>
</dbReference>
<dbReference type="PANTHER" id="PTHR30336">
    <property type="entry name" value="INNER MEMBRANE PROTEIN, PROBABLE PERMEASE"/>
    <property type="match status" value="1"/>
</dbReference>
<dbReference type="Proteomes" id="UP000537131">
    <property type="component" value="Unassembled WGS sequence"/>
</dbReference>
<name>A0A7Y0HPY5_9CLOT</name>
<protein>
    <submittedName>
        <fullName evidence="3">YdcF family protein</fullName>
    </submittedName>
</protein>
<reference evidence="3 4" key="1">
    <citation type="submission" date="2020-04" db="EMBL/GenBank/DDBJ databases">
        <authorList>
            <person name="Doyle D.A."/>
        </authorList>
    </citation>
    <scope>NUCLEOTIDE SEQUENCE [LARGE SCALE GENOMIC DNA]</scope>
    <source>
        <strain evidence="3 4">P21</strain>
    </source>
</reference>
<dbReference type="InterPro" id="IPR051599">
    <property type="entry name" value="Cell_Envelope_Assoc"/>
</dbReference>
<keyword evidence="1" id="KW-0812">Transmembrane</keyword>
<organism evidence="3 4">
    <name type="scientific">Clostridium muellerianum</name>
    <dbReference type="NCBI Taxonomy" id="2716538"/>
    <lineage>
        <taxon>Bacteria</taxon>
        <taxon>Bacillati</taxon>
        <taxon>Bacillota</taxon>
        <taxon>Clostridia</taxon>
        <taxon>Eubacteriales</taxon>
        <taxon>Clostridiaceae</taxon>
        <taxon>Clostridium</taxon>
    </lineage>
</organism>
<sequence length="197" mass="22064">MIRFRKLVLYGIGIIAVLVIIFAFQVVYFGESSKPQKSDCIVILGCKVYGSTPSPFLAWRTDEGLKLFKEGYANYIIVSGGKGEGENISEAEAMKRYLVHKGVDASKVIIEDKSATTMANLINSKNIMEKRQFKTAIIVSNKYHLKRASLMAKDQGINASYSGVFVTPYKSNEIIGYIREVPALIKYYGLKVYSKMF</sequence>
<dbReference type="InterPro" id="IPR003848">
    <property type="entry name" value="DUF218"/>
</dbReference>
<dbReference type="GO" id="GO:0005886">
    <property type="term" value="C:plasma membrane"/>
    <property type="evidence" value="ECO:0007669"/>
    <property type="project" value="TreeGrafter"/>
</dbReference>
<keyword evidence="1" id="KW-0472">Membrane</keyword>
<gene>
    <name evidence="3" type="ORF">HBE96_16295</name>
</gene>
<keyword evidence="4" id="KW-1185">Reference proteome</keyword>
<dbReference type="Pfam" id="PF02698">
    <property type="entry name" value="DUF218"/>
    <property type="match status" value="1"/>
</dbReference>
<comment type="caution">
    <text evidence="3">The sequence shown here is derived from an EMBL/GenBank/DDBJ whole genome shotgun (WGS) entry which is preliminary data.</text>
</comment>
<feature type="domain" description="DUF218" evidence="2">
    <location>
        <begin position="39"/>
        <end position="169"/>
    </location>
</feature>